<dbReference type="InterPro" id="IPR005517">
    <property type="entry name" value="Transl_elong_EFG/EF2_IV"/>
</dbReference>
<dbReference type="Pfam" id="PF14492">
    <property type="entry name" value="EFG_III"/>
    <property type="match status" value="1"/>
</dbReference>
<dbReference type="GO" id="GO:1990904">
    <property type="term" value="C:ribonucleoprotein complex"/>
    <property type="evidence" value="ECO:0007669"/>
    <property type="project" value="TreeGrafter"/>
</dbReference>
<dbReference type="InterPro" id="IPR053905">
    <property type="entry name" value="EF-G-like_DII"/>
</dbReference>
<dbReference type="Pfam" id="PF00679">
    <property type="entry name" value="EFG_C"/>
    <property type="match status" value="1"/>
</dbReference>
<protein>
    <submittedName>
        <fullName evidence="8">Mimivirus elongation factor aef-2</fullName>
    </submittedName>
</protein>
<dbReference type="SUPFAM" id="SSF54980">
    <property type="entry name" value="EF-G C-terminal domain-like"/>
    <property type="match status" value="2"/>
</dbReference>
<dbReference type="NCBIfam" id="TIGR00231">
    <property type="entry name" value="small_GTP"/>
    <property type="match status" value="1"/>
</dbReference>
<dbReference type="Gene3D" id="2.40.30.10">
    <property type="entry name" value="Translation factors"/>
    <property type="match status" value="1"/>
</dbReference>
<keyword evidence="5" id="KW-0648">Protein biosynthesis</keyword>
<dbReference type="PROSITE" id="PS00301">
    <property type="entry name" value="G_TR_1"/>
    <property type="match status" value="1"/>
</dbReference>
<feature type="domain" description="Tr-type G" evidence="7">
    <location>
        <begin position="2"/>
        <end position="213"/>
    </location>
</feature>
<dbReference type="InterPro" id="IPR000640">
    <property type="entry name" value="EFG_V-like"/>
</dbReference>
<dbReference type="GO" id="GO:0005525">
    <property type="term" value="F:GTP binding"/>
    <property type="evidence" value="ECO:0007669"/>
    <property type="project" value="UniProtKB-KW"/>
</dbReference>
<evidence type="ECO:0000256" key="4">
    <source>
        <dbReference type="ARBA" id="ARBA00022768"/>
    </source>
</evidence>
<evidence type="ECO:0000256" key="2">
    <source>
        <dbReference type="ARBA" id="ARBA00022490"/>
    </source>
</evidence>
<dbReference type="CDD" id="cd04096">
    <property type="entry name" value="eEF2_snRNP_like_C"/>
    <property type="match status" value="1"/>
</dbReference>
<dbReference type="FunFam" id="3.40.50.300:FF:000058">
    <property type="entry name" value="Translation elongation factor 2"/>
    <property type="match status" value="1"/>
</dbReference>
<dbReference type="Gene3D" id="3.30.230.10">
    <property type="match status" value="1"/>
</dbReference>
<evidence type="ECO:0000256" key="5">
    <source>
        <dbReference type="ARBA" id="ARBA00022917"/>
    </source>
</evidence>
<dbReference type="EMBL" id="MF405918">
    <property type="protein sequence ID" value="QKU34624.1"/>
    <property type="molecule type" value="Genomic_DNA"/>
</dbReference>
<keyword evidence="2" id="KW-0963">Cytoplasm</keyword>
<dbReference type="CDD" id="cd16268">
    <property type="entry name" value="EF2_II"/>
    <property type="match status" value="1"/>
</dbReference>
<dbReference type="CDD" id="cd01885">
    <property type="entry name" value="EF2"/>
    <property type="match status" value="1"/>
</dbReference>
<dbReference type="PANTHER" id="PTHR42908:SF10">
    <property type="entry name" value="EUKARYOTIC TRANSLATION ELONGATION FACTOR 2"/>
    <property type="match status" value="1"/>
</dbReference>
<organism evidence="8">
    <name type="scientific">Tupanvirus deep ocean</name>
    <dbReference type="NCBI Taxonomy" id="2126984"/>
    <lineage>
        <taxon>Viruses</taxon>
        <taxon>Varidnaviria</taxon>
        <taxon>Bamfordvirae</taxon>
        <taxon>Nucleocytoviricota</taxon>
        <taxon>Megaviricetes</taxon>
        <taxon>Imitervirales</taxon>
        <taxon>Mimiviridae</taxon>
        <taxon>Megamimivirinae</taxon>
        <taxon>Tupanvirus</taxon>
        <taxon>Tupanvirus altamarinense</taxon>
    </lineage>
</organism>
<proteinExistence type="predicted"/>
<accession>A0A6N1NHM1</accession>
<dbReference type="PANTHER" id="PTHR42908">
    <property type="entry name" value="TRANSLATION ELONGATION FACTOR-RELATED"/>
    <property type="match status" value="1"/>
</dbReference>
<dbReference type="InterPro" id="IPR027417">
    <property type="entry name" value="P-loop_NTPase"/>
</dbReference>
<dbReference type="Pfam" id="PF03764">
    <property type="entry name" value="EFG_IV"/>
    <property type="match status" value="1"/>
</dbReference>
<keyword evidence="3" id="KW-0547">Nucleotide-binding</keyword>
<dbReference type="SUPFAM" id="SSF54211">
    <property type="entry name" value="Ribosomal protein S5 domain 2-like"/>
    <property type="match status" value="1"/>
</dbReference>
<evidence type="ECO:0000256" key="1">
    <source>
        <dbReference type="ARBA" id="ARBA00004496"/>
    </source>
</evidence>
<dbReference type="KEGG" id="vg:80517953"/>
<name>A0A6N1NHM1_9VIRU</name>
<evidence type="ECO:0000259" key="7">
    <source>
        <dbReference type="PROSITE" id="PS51722"/>
    </source>
</evidence>
<dbReference type="SUPFAM" id="SSF50447">
    <property type="entry name" value="Translation proteins"/>
    <property type="match status" value="1"/>
</dbReference>
<dbReference type="SMART" id="SM00889">
    <property type="entry name" value="EFG_IV"/>
    <property type="match status" value="1"/>
</dbReference>
<sequence>MENIRNLCIIAHVDAGKSTLTDSLVCRAGLINEKDAGEKRWTDNRPDEAARGITIKSTGVSMNYDIDGSTYKVNLVDSPGHIDFSHEVSAALRITDGAIVVIDAVEGVAVQTETVLRQALAEQVKPILCINKFDRYIFELQLTAEEIYQRLVRIIENVNNIISTYKTEDSNLKLDLSPDLGNVYFGSAYHGWGFGIKQFAKLYSAKFNMDESKLMKLLWGEKYFDTTSNKIVTESERDGKPLERTFCRFVVQPVLDMIKAIFNKNSQKYNKMFTTLGVKLSVAELALTEKEIYKLALKRFMPLSEALLDGIVNHLPSPKQAQTYRYTTLYDGPLDDECATAIKNCDENGPLMVYISKMIPMDDGGRFFAFGRVFSGTATAGLKVRVLGSNYKPGSNADCFENKSIQRVARMIGGKAETCDSVTAGNTIALVGIDQYLTKSGTITTSPTGCPIKTMKFSVSPIVQVAVSPKNPSELPKLVDGLKKLSKSDPSVQCFISESGDHIVAGVGELHLEICLNDLREFMKTDIVVSQPIVPLRETVIGKSTQSCLSKSPNKHNRLYMTAEALDPKLVDDLSNGVVTSRDDVNKRSKYLTDSYNWDPTESKKIWGFGPEGDDETNIVVDSTKGVQYLNEIKDHVLNAFKHTMSKGVLCDEPVRGVRFNIDDVTLHADAVHRGGGQIIPTARRCLIASMLTAEPAIMEPIFMVEIQVPQNYVGTIYSCLQNKRGEVFTQEQLVGELCIVKGYLPVLESFGFNGYLREQTSGQASAQLSFDHWRIVPGNPLDKNTFAGKIVRDARKRKGLSEDIPPLTDFMDKL</sequence>
<dbReference type="CDD" id="cd01681">
    <property type="entry name" value="aeEF2_snRNP_like_IV"/>
    <property type="match status" value="1"/>
</dbReference>
<dbReference type="RefSeq" id="YP_010781262.1">
    <property type="nucleotide sequence ID" value="NC_075038.1"/>
</dbReference>
<dbReference type="GO" id="GO:0003924">
    <property type="term" value="F:GTPase activity"/>
    <property type="evidence" value="ECO:0007669"/>
    <property type="project" value="InterPro"/>
</dbReference>
<reference evidence="8" key="1">
    <citation type="submission" date="2017-06" db="EMBL/GenBank/DDBJ databases">
        <authorList>
            <person name="Assis F.L."/>
            <person name="Abrahao J.S."/>
            <person name="Silva L."/>
            <person name="Khalil J.B."/>
            <person name="Rodrigues R."/>
            <person name="Silva L.S."/>
            <person name="Boratto P."/>
            <person name="Andrade M."/>
            <person name="Kroon E.G."/>
            <person name="Ribeiro B."/>
            <person name="Bergier I."/>
            <person name="Seligmann H."/>
            <person name="Ghigo E."/>
            <person name="Colson P."/>
            <person name="Levasseur A."/>
            <person name="Raoult D."/>
            <person name="Scola B.L."/>
        </authorList>
    </citation>
    <scope>NUCLEOTIDE SEQUENCE</scope>
    <source>
        <strain evidence="8">Deep ocean</strain>
    </source>
</reference>
<dbReference type="CDD" id="cd16261">
    <property type="entry name" value="EF2_snRNP_III"/>
    <property type="match status" value="1"/>
</dbReference>
<dbReference type="Pfam" id="PF22042">
    <property type="entry name" value="EF-G_D2"/>
    <property type="match status" value="1"/>
</dbReference>
<dbReference type="InterPro" id="IPR035647">
    <property type="entry name" value="EFG_III/V"/>
</dbReference>
<keyword evidence="6" id="KW-0342">GTP-binding</keyword>
<reference evidence="8" key="2">
    <citation type="journal article" date="2018" name="Nat. Commun.">
        <title>Tailed giant Tupanvirus possesses the most complete translational apparatus of the known virosphere.</title>
        <authorList>
            <person name="Abrahao J."/>
            <person name="Silva L."/>
            <person name="Silva L.S."/>
            <person name="Khalil J.Y.B."/>
            <person name="Rodrigues R."/>
            <person name="Arantes T."/>
            <person name="Assis F."/>
            <person name="Boratto P."/>
            <person name="Andrade M."/>
            <person name="Kroon E.G."/>
            <person name="Ribeiro B."/>
            <person name="Bergier I."/>
            <person name="Seligmann H."/>
            <person name="Ghigo E."/>
            <person name="Colson P."/>
            <person name="Levasseur A."/>
            <person name="Kroemer G."/>
            <person name="Raoult D."/>
            <person name="La Scola B."/>
        </authorList>
    </citation>
    <scope>NUCLEOTIDE SEQUENCE [LARGE SCALE GENOMIC DNA]</scope>
    <source>
        <strain evidence="8">Deep ocean</strain>
    </source>
</reference>
<dbReference type="Gene3D" id="3.30.70.240">
    <property type="match status" value="1"/>
</dbReference>
<dbReference type="InterPro" id="IPR031157">
    <property type="entry name" value="G_TR_CS"/>
</dbReference>
<dbReference type="PROSITE" id="PS51722">
    <property type="entry name" value="G_TR_2"/>
    <property type="match status" value="1"/>
</dbReference>
<dbReference type="SUPFAM" id="SSF52540">
    <property type="entry name" value="P-loop containing nucleoside triphosphate hydrolases"/>
    <property type="match status" value="1"/>
</dbReference>
<dbReference type="GO" id="GO:0043022">
    <property type="term" value="F:ribosome binding"/>
    <property type="evidence" value="ECO:0007669"/>
    <property type="project" value="TreeGrafter"/>
</dbReference>
<keyword evidence="4 8" id="KW-0251">Elongation factor</keyword>
<dbReference type="InterPro" id="IPR000795">
    <property type="entry name" value="T_Tr_GTP-bd_dom"/>
</dbReference>
<dbReference type="Gene3D" id="3.30.70.870">
    <property type="entry name" value="Elongation Factor G (Translational Gtpase), domain 3"/>
    <property type="match status" value="1"/>
</dbReference>
<dbReference type="SMART" id="SM00838">
    <property type="entry name" value="EFG_C"/>
    <property type="match status" value="1"/>
</dbReference>
<evidence type="ECO:0000256" key="6">
    <source>
        <dbReference type="ARBA" id="ARBA00023134"/>
    </source>
</evidence>
<dbReference type="PRINTS" id="PR00315">
    <property type="entry name" value="ELONGATNFCT"/>
</dbReference>
<dbReference type="FunFam" id="3.30.70.240:FF:000003">
    <property type="entry name" value="Translation elongation factor 2"/>
    <property type="match status" value="1"/>
</dbReference>
<comment type="subcellular location">
    <subcellularLocation>
        <location evidence="1">Cytoplasm</location>
    </subcellularLocation>
</comment>
<dbReference type="InterPro" id="IPR041095">
    <property type="entry name" value="EFG_II"/>
</dbReference>
<dbReference type="InterPro" id="IPR014721">
    <property type="entry name" value="Ribsml_uS5_D2-typ_fold_subgr"/>
</dbReference>
<evidence type="ECO:0000256" key="3">
    <source>
        <dbReference type="ARBA" id="ARBA00022741"/>
    </source>
</evidence>
<evidence type="ECO:0000313" key="8">
    <source>
        <dbReference type="EMBL" id="QKU34624.1"/>
    </source>
</evidence>
<dbReference type="Gene3D" id="3.40.50.300">
    <property type="entry name" value="P-loop containing nucleotide triphosphate hydrolases"/>
    <property type="match status" value="1"/>
</dbReference>
<dbReference type="InterPro" id="IPR009000">
    <property type="entry name" value="Transl_B-barrel_sf"/>
</dbReference>
<dbReference type="Pfam" id="PF00009">
    <property type="entry name" value="GTP_EFTU"/>
    <property type="match status" value="1"/>
</dbReference>
<dbReference type="FunFam" id="3.30.230.10:FF:000006">
    <property type="entry name" value="Translation elongation factor 2"/>
    <property type="match status" value="1"/>
</dbReference>
<dbReference type="GeneID" id="80517953"/>
<dbReference type="FunFam" id="3.30.70.870:FF:000002">
    <property type="entry name" value="Translation elongation factor 2"/>
    <property type="match status" value="1"/>
</dbReference>
<dbReference type="FunFam" id="2.40.30.10:FF:000010">
    <property type="entry name" value="Translation elongation factor 2"/>
    <property type="match status" value="1"/>
</dbReference>
<dbReference type="InterPro" id="IPR020568">
    <property type="entry name" value="Ribosomal_Su5_D2-typ_SF"/>
</dbReference>
<dbReference type="InterPro" id="IPR005225">
    <property type="entry name" value="Small_GTP-bd"/>
</dbReference>